<keyword evidence="2" id="KW-1185">Reference proteome</keyword>
<proteinExistence type="predicted"/>
<protein>
    <submittedName>
        <fullName evidence="1">Uncharacterized protein</fullName>
    </submittedName>
</protein>
<dbReference type="Proteomes" id="UP000516446">
    <property type="component" value="Chromosome"/>
</dbReference>
<sequence length="185" mass="21693">MIENNFSKNVDQLVNQFIADTGIPYQVQDNVIGIVPVEESDEYDLFVGQLAISLSKKLDSILLIDVDYQARQKRYLSDVTFDNSKIQYVNADKIEAKYSDFIKLLISGEKNQLSFKNFDVVLIRYRKNIFETEPFILNKQKKLITLMDMNTLKRDRLMKIREAENAYSLDYLAPVLFNTKKRRFL</sequence>
<gene>
    <name evidence="1" type="ORF">FY536_02770</name>
</gene>
<dbReference type="EMBL" id="CP043431">
    <property type="protein sequence ID" value="QNT64265.1"/>
    <property type="molecule type" value="Genomic_DNA"/>
</dbReference>
<organism evidence="1 2">
    <name type="scientific">Weissella koreensis</name>
    <dbReference type="NCBI Taxonomy" id="165096"/>
    <lineage>
        <taxon>Bacteria</taxon>
        <taxon>Bacillati</taxon>
        <taxon>Bacillota</taxon>
        <taxon>Bacilli</taxon>
        <taxon>Lactobacillales</taxon>
        <taxon>Lactobacillaceae</taxon>
        <taxon>Weissella</taxon>
    </lineage>
</organism>
<name>A0A7H1MLC9_9LACO</name>
<evidence type="ECO:0000313" key="2">
    <source>
        <dbReference type="Proteomes" id="UP000516446"/>
    </source>
</evidence>
<accession>A0A7H1MLC9</accession>
<reference evidence="1 2" key="1">
    <citation type="submission" date="2019-08" db="EMBL/GenBank/DDBJ databases">
        <authorList>
            <person name="Chang H.C."/>
            <person name="Mun S.Y."/>
        </authorList>
    </citation>
    <scope>NUCLEOTIDE SEQUENCE [LARGE SCALE GENOMIC DNA]</scope>
    <source>
        <strain evidence="1 2">SK</strain>
    </source>
</reference>
<dbReference type="AlphaFoldDB" id="A0A7H1MLC9"/>
<dbReference type="RefSeq" id="WP_006845983.1">
    <property type="nucleotide sequence ID" value="NZ_CP026847.1"/>
</dbReference>
<evidence type="ECO:0000313" key="1">
    <source>
        <dbReference type="EMBL" id="QNT64265.1"/>
    </source>
</evidence>